<dbReference type="PANTHER" id="PTHR43420:SF44">
    <property type="entry name" value="ACETYLTRANSFERASE YPEA"/>
    <property type="match status" value="1"/>
</dbReference>
<dbReference type="PANTHER" id="PTHR43420">
    <property type="entry name" value="ACETYLTRANSFERASE"/>
    <property type="match status" value="1"/>
</dbReference>
<keyword evidence="1 4" id="KW-0808">Transferase</keyword>
<dbReference type="SUPFAM" id="SSF55729">
    <property type="entry name" value="Acyl-CoA N-acyltransferases (Nat)"/>
    <property type="match status" value="1"/>
</dbReference>
<dbReference type="PROSITE" id="PS51186">
    <property type="entry name" value="GNAT"/>
    <property type="match status" value="1"/>
</dbReference>
<accession>A0A270BAV8</accession>
<keyword evidence="2" id="KW-0012">Acyltransferase</keyword>
<dbReference type="InterPro" id="IPR050680">
    <property type="entry name" value="YpeA/RimI_acetyltransf"/>
</dbReference>
<evidence type="ECO:0000259" key="3">
    <source>
        <dbReference type="PROSITE" id="PS51186"/>
    </source>
</evidence>
<feature type="domain" description="N-acetyltransferase" evidence="3">
    <location>
        <begin position="2"/>
        <end position="147"/>
    </location>
</feature>
<dbReference type="Pfam" id="PF00583">
    <property type="entry name" value="Acetyltransf_1"/>
    <property type="match status" value="1"/>
</dbReference>
<protein>
    <submittedName>
        <fullName evidence="4">GNAT family N-acetyltransferase</fullName>
    </submittedName>
</protein>
<keyword evidence="5" id="KW-1185">Reference proteome</keyword>
<dbReference type="InterPro" id="IPR000182">
    <property type="entry name" value="GNAT_dom"/>
</dbReference>
<dbReference type="Proteomes" id="UP000216033">
    <property type="component" value="Unassembled WGS sequence"/>
</dbReference>
<gene>
    <name evidence="4" type="ORF">B9K05_11155</name>
</gene>
<dbReference type="OrthoDB" id="9804026at2"/>
<dbReference type="AlphaFoldDB" id="A0A270BAV8"/>
<dbReference type="RefSeq" id="WP_048854983.1">
    <property type="nucleotide sequence ID" value="NZ_BAMZ01000082.1"/>
</dbReference>
<sequence length="154" mass="16179">MGVVQTVGGSYAAVLASLHTDCFVPADQWNTAAMTSLLGSAGVCVGLVQVAGNPAGFVMLRCVAGEAEILTLCVLPHYRRQGLATQLVVWSLAQAAAQKAEMIFLEVSVGNLPAQKTYTQAGFVQQGVRRAYYSDGSDALVLGRSVQETGRPEC</sequence>
<name>A0A270BAV8_9PROT</name>
<reference evidence="4 5" key="1">
    <citation type="submission" date="2017-04" db="EMBL/GenBank/DDBJ databases">
        <title>Kefir bacterial isolates.</title>
        <authorList>
            <person name="Kim Y."/>
            <person name="Blasche S."/>
            <person name="Patil K.R."/>
        </authorList>
    </citation>
    <scope>NUCLEOTIDE SEQUENCE [LARGE SCALE GENOMIC DNA]</scope>
    <source>
        <strain evidence="4 5">KR-2</strain>
    </source>
</reference>
<evidence type="ECO:0000256" key="1">
    <source>
        <dbReference type="ARBA" id="ARBA00022679"/>
    </source>
</evidence>
<dbReference type="GeneID" id="98303623"/>
<dbReference type="InterPro" id="IPR016181">
    <property type="entry name" value="Acyl_CoA_acyltransferase"/>
</dbReference>
<evidence type="ECO:0000313" key="4">
    <source>
        <dbReference type="EMBL" id="PAL21960.1"/>
    </source>
</evidence>
<evidence type="ECO:0000313" key="5">
    <source>
        <dbReference type="Proteomes" id="UP000216033"/>
    </source>
</evidence>
<organism evidence="4 5">
    <name type="scientific">Acetobacter syzygii</name>
    <dbReference type="NCBI Taxonomy" id="146476"/>
    <lineage>
        <taxon>Bacteria</taxon>
        <taxon>Pseudomonadati</taxon>
        <taxon>Pseudomonadota</taxon>
        <taxon>Alphaproteobacteria</taxon>
        <taxon>Acetobacterales</taxon>
        <taxon>Acetobacteraceae</taxon>
        <taxon>Acetobacter</taxon>
    </lineage>
</organism>
<evidence type="ECO:0000256" key="2">
    <source>
        <dbReference type="ARBA" id="ARBA00023315"/>
    </source>
</evidence>
<proteinExistence type="predicted"/>
<dbReference type="EMBL" id="NDFP01000013">
    <property type="protein sequence ID" value="PAL21960.1"/>
    <property type="molecule type" value="Genomic_DNA"/>
</dbReference>
<comment type="caution">
    <text evidence="4">The sequence shown here is derived from an EMBL/GenBank/DDBJ whole genome shotgun (WGS) entry which is preliminary data.</text>
</comment>
<dbReference type="GO" id="GO:0016747">
    <property type="term" value="F:acyltransferase activity, transferring groups other than amino-acyl groups"/>
    <property type="evidence" value="ECO:0007669"/>
    <property type="project" value="InterPro"/>
</dbReference>
<dbReference type="Gene3D" id="3.40.630.30">
    <property type="match status" value="1"/>
</dbReference>
<dbReference type="CDD" id="cd04301">
    <property type="entry name" value="NAT_SF"/>
    <property type="match status" value="1"/>
</dbReference>
<dbReference type="STRING" id="1231343.Absy_100_047"/>